<feature type="region of interest" description="Disordered" evidence="7">
    <location>
        <begin position="1"/>
        <end position="24"/>
    </location>
</feature>
<dbReference type="InterPro" id="IPR013131">
    <property type="entry name" value="Mannitol_DH_N"/>
</dbReference>
<dbReference type="RefSeq" id="WP_182543627.1">
    <property type="nucleotide sequence ID" value="NZ_JACGWZ010000002.1"/>
</dbReference>
<dbReference type="AlphaFoldDB" id="A0A839DYM7"/>
<name>A0A839DYM7_9PSEU</name>
<dbReference type="Pfam" id="PF01232">
    <property type="entry name" value="Mannitol_dh"/>
    <property type="match status" value="1"/>
</dbReference>
<comment type="catalytic activity">
    <reaction evidence="6">
        <text>D-mannitol 1-phosphate + NAD(+) = beta-D-fructose 6-phosphate + NADH + H(+)</text>
        <dbReference type="Rhea" id="RHEA:19661"/>
        <dbReference type="ChEBI" id="CHEBI:15378"/>
        <dbReference type="ChEBI" id="CHEBI:57540"/>
        <dbReference type="ChEBI" id="CHEBI:57634"/>
        <dbReference type="ChEBI" id="CHEBI:57945"/>
        <dbReference type="ChEBI" id="CHEBI:61381"/>
        <dbReference type="EC" id="1.1.1.17"/>
    </reaction>
</comment>
<keyword evidence="5" id="KW-0520">NAD</keyword>
<dbReference type="GO" id="GO:0008926">
    <property type="term" value="F:mannitol-1-phosphate 5-dehydrogenase activity"/>
    <property type="evidence" value="ECO:0007669"/>
    <property type="project" value="UniProtKB-EC"/>
</dbReference>
<evidence type="ECO:0000313" key="10">
    <source>
        <dbReference type="EMBL" id="MBA8824321.1"/>
    </source>
</evidence>
<accession>A0A839DYM7</accession>
<evidence type="ECO:0000256" key="4">
    <source>
        <dbReference type="ARBA" id="ARBA00023002"/>
    </source>
</evidence>
<dbReference type="PANTHER" id="PTHR43362:SF1">
    <property type="entry name" value="MANNITOL DEHYDROGENASE 2-RELATED"/>
    <property type="match status" value="1"/>
</dbReference>
<evidence type="ECO:0000256" key="7">
    <source>
        <dbReference type="SAM" id="MobiDB-lite"/>
    </source>
</evidence>
<evidence type="ECO:0000259" key="8">
    <source>
        <dbReference type="Pfam" id="PF01232"/>
    </source>
</evidence>
<dbReference type="InterPro" id="IPR013328">
    <property type="entry name" value="6PGD_dom2"/>
</dbReference>
<feature type="domain" description="Mannitol dehydrogenase N-terminal" evidence="8">
    <location>
        <begin position="28"/>
        <end position="276"/>
    </location>
</feature>
<proteinExistence type="inferred from homology"/>
<dbReference type="InterPro" id="IPR023027">
    <property type="entry name" value="Mannitol_DH_CS"/>
</dbReference>
<feature type="domain" description="Mannitol dehydrogenase C-terminal" evidence="9">
    <location>
        <begin position="285"/>
        <end position="442"/>
    </location>
</feature>
<evidence type="ECO:0000256" key="6">
    <source>
        <dbReference type="ARBA" id="ARBA00048615"/>
    </source>
</evidence>
<dbReference type="SUPFAM" id="SSF51735">
    <property type="entry name" value="NAD(P)-binding Rossmann-fold domains"/>
    <property type="match status" value="1"/>
</dbReference>
<dbReference type="PANTHER" id="PTHR43362">
    <property type="entry name" value="MANNITOL DEHYDROGENASE DSF1-RELATED"/>
    <property type="match status" value="1"/>
</dbReference>
<dbReference type="SUPFAM" id="SSF48179">
    <property type="entry name" value="6-phosphogluconate dehydrogenase C-terminal domain-like"/>
    <property type="match status" value="1"/>
</dbReference>
<evidence type="ECO:0000256" key="5">
    <source>
        <dbReference type="ARBA" id="ARBA00023027"/>
    </source>
</evidence>
<dbReference type="InterPro" id="IPR000669">
    <property type="entry name" value="Mannitol_DH"/>
</dbReference>
<dbReference type="InterPro" id="IPR036291">
    <property type="entry name" value="NAD(P)-bd_dom_sf"/>
</dbReference>
<keyword evidence="4 10" id="KW-0560">Oxidoreductase</keyword>
<dbReference type="InterPro" id="IPR050988">
    <property type="entry name" value="Mannitol_DH/Oxidoreductase"/>
</dbReference>
<comment type="caution">
    <text evidence="10">The sequence shown here is derived from an EMBL/GenBank/DDBJ whole genome shotgun (WGS) entry which is preliminary data.</text>
</comment>
<protein>
    <recommendedName>
        <fullName evidence="3">Mannitol-1-phosphate 5-dehydrogenase</fullName>
        <ecNumber evidence="2">1.1.1.17</ecNumber>
    </recommendedName>
</protein>
<evidence type="ECO:0000313" key="11">
    <source>
        <dbReference type="Proteomes" id="UP000569329"/>
    </source>
</evidence>
<dbReference type="Proteomes" id="UP000569329">
    <property type="component" value="Unassembled WGS sequence"/>
</dbReference>
<dbReference type="InterPro" id="IPR013118">
    <property type="entry name" value="Mannitol_DH_C"/>
</dbReference>
<evidence type="ECO:0000259" key="9">
    <source>
        <dbReference type="Pfam" id="PF08125"/>
    </source>
</evidence>
<dbReference type="Pfam" id="PF08125">
    <property type="entry name" value="Mannitol_dh_C"/>
    <property type="match status" value="1"/>
</dbReference>
<dbReference type="GO" id="GO:0019594">
    <property type="term" value="P:mannitol metabolic process"/>
    <property type="evidence" value="ECO:0007669"/>
    <property type="project" value="InterPro"/>
</dbReference>
<dbReference type="PRINTS" id="PR00084">
    <property type="entry name" value="MTLDHDRGNASE"/>
</dbReference>
<evidence type="ECO:0000256" key="1">
    <source>
        <dbReference type="ARBA" id="ARBA00006541"/>
    </source>
</evidence>
<keyword evidence="11" id="KW-1185">Reference proteome</keyword>
<comment type="similarity">
    <text evidence="1">Belongs to the mannitol dehydrogenase family.</text>
</comment>
<dbReference type="Gene3D" id="3.40.50.720">
    <property type="entry name" value="NAD(P)-binding Rossmann-like Domain"/>
    <property type="match status" value="1"/>
</dbReference>
<gene>
    <name evidence="10" type="ORF">FHX42_001668</name>
</gene>
<dbReference type="PROSITE" id="PS00974">
    <property type="entry name" value="MANNITOL_DHGENASE"/>
    <property type="match status" value="1"/>
</dbReference>
<evidence type="ECO:0000256" key="2">
    <source>
        <dbReference type="ARBA" id="ARBA00012939"/>
    </source>
</evidence>
<dbReference type="InterPro" id="IPR008927">
    <property type="entry name" value="6-PGluconate_DH-like_C_sf"/>
</dbReference>
<dbReference type="EC" id="1.1.1.17" evidence="2"/>
<reference evidence="10 11" key="1">
    <citation type="submission" date="2020-07" db="EMBL/GenBank/DDBJ databases">
        <title>Sequencing the genomes of 1000 actinobacteria strains.</title>
        <authorList>
            <person name="Klenk H.-P."/>
        </authorList>
    </citation>
    <scope>NUCLEOTIDE SEQUENCE [LARGE SCALE GENOMIC DNA]</scope>
    <source>
        <strain evidence="10 11">DSM 45975</strain>
    </source>
</reference>
<evidence type="ECO:0000256" key="3">
    <source>
        <dbReference type="ARBA" id="ARBA00016219"/>
    </source>
</evidence>
<sequence>MRRLSLNTLGEVPKSSRPDLDPSQLTTGVVHLGIGGFHRAHQAVHTADAMTATGDTRWAISAVTQRSPRVRDQLQPQDGLYALALRDGTDTRVRVVPSVREILDGPSEAEEVLNRIADPAVRVVTLTVTEKAYRLHPATQRLDTGDSEIRADAAGRPPGTVVGRIAAGLRRRRGTDAGPLAVISCDNLADNGALLRQAVTDYCGLLPDGEALVEWIEEQVTFPCTMVDRIVPATTEANRTEVTSTLGLRDEATVLAEPFSQWFVQDDFRGPRPAWERAGARLVPDVRPYELTKLRTLNACHSLLAYLGGLAGIDTIAEAVEIDDLAGAARRLAESEVRPTLPPAEGIDHHDYVETTLHRFANPALRHTTSQVASDGSRKIGPRLLGTVTDSLGQSNAPEMATLVVAAWLRQVLVQRTDDGLALEVNDPAAPTMLQATEGRTDVASLRPALAAAGIPDALLEDSRFTGRVEGWYAELDRAGVRATVRTAVR</sequence>
<organism evidence="10 11">
    <name type="scientific">Halosaccharopolyspora lacisalsi</name>
    <dbReference type="NCBI Taxonomy" id="1000566"/>
    <lineage>
        <taxon>Bacteria</taxon>
        <taxon>Bacillati</taxon>
        <taxon>Actinomycetota</taxon>
        <taxon>Actinomycetes</taxon>
        <taxon>Pseudonocardiales</taxon>
        <taxon>Pseudonocardiaceae</taxon>
        <taxon>Halosaccharopolyspora</taxon>
    </lineage>
</organism>
<dbReference type="Gene3D" id="1.10.1040.10">
    <property type="entry name" value="N-(1-d-carboxylethyl)-l-norvaline Dehydrogenase, domain 2"/>
    <property type="match status" value="1"/>
</dbReference>
<dbReference type="EMBL" id="JACGWZ010000002">
    <property type="protein sequence ID" value="MBA8824321.1"/>
    <property type="molecule type" value="Genomic_DNA"/>
</dbReference>